<dbReference type="AlphaFoldDB" id="A0A8X6VZ39"/>
<accession>A0A8X6VZ39</accession>
<proteinExistence type="predicted"/>
<organism evidence="1 2">
    <name type="scientific">Trichonephila clavipes</name>
    <name type="common">Golden silk orbweaver</name>
    <name type="synonym">Nephila clavipes</name>
    <dbReference type="NCBI Taxonomy" id="2585209"/>
    <lineage>
        <taxon>Eukaryota</taxon>
        <taxon>Metazoa</taxon>
        <taxon>Ecdysozoa</taxon>
        <taxon>Arthropoda</taxon>
        <taxon>Chelicerata</taxon>
        <taxon>Arachnida</taxon>
        <taxon>Araneae</taxon>
        <taxon>Araneomorphae</taxon>
        <taxon>Entelegynae</taxon>
        <taxon>Araneoidea</taxon>
        <taxon>Nephilidae</taxon>
        <taxon>Trichonephila</taxon>
    </lineage>
</organism>
<name>A0A8X6VZ39_TRICX</name>
<comment type="caution">
    <text evidence="1">The sequence shown here is derived from an EMBL/GenBank/DDBJ whole genome shotgun (WGS) entry which is preliminary data.</text>
</comment>
<gene>
    <name evidence="1" type="ORF">TNCV_2483441</name>
</gene>
<dbReference type="EMBL" id="BMAU01021371">
    <property type="protein sequence ID" value="GFY25223.1"/>
    <property type="molecule type" value="Genomic_DNA"/>
</dbReference>
<evidence type="ECO:0000313" key="2">
    <source>
        <dbReference type="Proteomes" id="UP000887159"/>
    </source>
</evidence>
<evidence type="ECO:0000313" key="1">
    <source>
        <dbReference type="EMBL" id="GFY25223.1"/>
    </source>
</evidence>
<sequence>MDDISQPHWLSYLTEIPNSIPKNAGFGFEENVQASVKLGMDDISQPHWLSYLTEIPNSIPKNAGFGFEENVQASVKL</sequence>
<dbReference type="Proteomes" id="UP000887159">
    <property type="component" value="Unassembled WGS sequence"/>
</dbReference>
<reference evidence="1" key="1">
    <citation type="submission" date="2020-08" db="EMBL/GenBank/DDBJ databases">
        <title>Multicomponent nature underlies the extraordinary mechanical properties of spider dragline silk.</title>
        <authorList>
            <person name="Kono N."/>
            <person name="Nakamura H."/>
            <person name="Mori M."/>
            <person name="Yoshida Y."/>
            <person name="Ohtoshi R."/>
            <person name="Malay A.D."/>
            <person name="Moran D.A.P."/>
            <person name="Tomita M."/>
            <person name="Numata K."/>
            <person name="Arakawa K."/>
        </authorList>
    </citation>
    <scope>NUCLEOTIDE SEQUENCE</scope>
</reference>
<protein>
    <submittedName>
        <fullName evidence="1">Uncharacterized protein</fullName>
    </submittedName>
</protein>
<keyword evidence="2" id="KW-1185">Reference proteome</keyword>